<evidence type="ECO:0000259" key="5">
    <source>
        <dbReference type="Pfam" id="PF04542"/>
    </source>
</evidence>
<evidence type="ECO:0000259" key="6">
    <source>
        <dbReference type="Pfam" id="PF08281"/>
    </source>
</evidence>
<organism evidence="7 8">
    <name type="scientific">Dyadobacter jiangsuensis</name>
    <dbReference type="NCBI Taxonomy" id="1591085"/>
    <lineage>
        <taxon>Bacteria</taxon>
        <taxon>Pseudomonadati</taxon>
        <taxon>Bacteroidota</taxon>
        <taxon>Cytophagia</taxon>
        <taxon>Cytophagales</taxon>
        <taxon>Spirosomataceae</taxon>
        <taxon>Dyadobacter</taxon>
    </lineage>
</organism>
<keyword evidence="8" id="KW-1185">Reference proteome</keyword>
<dbReference type="Gene3D" id="1.10.10.10">
    <property type="entry name" value="Winged helix-like DNA-binding domain superfamily/Winged helix DNA-binding domain"/>
    <property type="match status" value="1"/>
</dbReference>
<dbReference type="AlphaFoldDB" id="A0A2P8G427"/>
<dbReference type="Proteomes" id="UP000241964">
    <property type="component" value="Unassembled WGS sequence"/>
</dbReference>
<dbReference type="Pfam" id="PF04542">
    <property type="entry name" value="Sigma70_r2"/>
    <property type="match status" value="1"/>
</dbReference>
<dbReference type="SUPFAM" id="SSF88946">
    <property type="entry name" value="Sigma2 domain of RNA polymerase sigma factors"/>
    <property type="match status" value="1"/>
</dbReference>
<dbReference type="Gene3D" id="1.10.1740.10">
    <property type="match status" value="1"/>
</dbReference>
<dbReference type="Pfam" id="PF08281">
    <property type="entry name" value="Sigma70_r4_2"/>
    <property type="match status" value="1"/>
</dbReference>
<dbReference type="InterPro" id="IPR013249">
    <property type="entry name" value="RNA_pol_sigma70_r4_t2"/>
</dbReference>
<dbReference type="EMBL" id="PYAS01000006">
    <property type="protein sequence ID" value="PSL28732.1"/>
    <property type="molecule type" value="Genomic_DNA"/>
</dbReference>
<feature type="domain" description="RNA polymerase sigma-70 region 2" evidence="5">
    <location>
        <begin position="32"/>
        <end position="94"/>
    </location>
</feature>
<gene>
    <name evidence="7" type="ORF">CLV60_106335</name>
</gene>
<proteinExistence type="inferred from homology"/>
<evidence type="ECO:0000313" key="8">
    <source>
        <dbReference type="Proteomes" id="UP000241964"/>
    </source>
</evidence>
<keyword evidence="2" id="KW-0805">Transcription regulation</keyword>
<dbReference type="InterPro" id="IPR036388">
    <property type="entry name" value="WH-like_DNA-bd_sf"/>
</dbReference>
<protein>
    <submittedName>
        <fullName evidence="7">RNA polymerase sigma-70 factor (ECF subfamily)</fullName>
    </submittedName>
</protein>
<dbReference type="InterPro" id="IPR013324">
    <property type="entry name" value="RNA_pol_sigma_r3/r4-like"/>
</dbReference>
<dbReference type="GO" id="GO:0003677">
    <property type="term" value="F:DNA binding"/>
    <property type="evidence" value="ECO:0007669"/>
    <property type="project" value="InterPro"/>
</dbReference>
<evidence type="ECO:0000256" key="4">
    <source>
        <dbReference type="ARBA" id="ARBA00023163"/>
    </source>
</evidence>
<comment type="caution">
    <text evidence="7">The sequence shown here is derived from an EMBL/GenBank/DDBJ whole genome shotgun (WGS) entry which is preliminary data.</text>
</comment>
<evidence type="ECO:0000313" key="7">
    <source>
        <dbReference type="EMBL" id="PSL28732.1"/>
    </source>
</evidence>
<keyword evidence="3" id="KW-0731">Sigma factor</keyword>
<evidence type="ECO:0000256" key="3">
    <source>
        <dbReference type="ARBA" id="ARBA00023082"/>
    </source>
</evidence>
<dbReference type="GO" id="GO:0016987">
    <property type="term" value="F:sigma factor activity"/>
    <property type="evidence" value="ECO:0007669"/>
    <property type="project" value="UniProtKB-KW"/>
</dbReference>
<evidence type="ECO:0000256" key="2">
    <source>
        <dbReference type="ARBA" id="ARBA00023015"/>
    </source>
</evidence>
<dbReference type="PANTHER" id="PTHR43133:SF51">
    <property type="entry name" value="RNA POLYMERASE SIGMA FACTOR"/>
    <property type="match status" value="1"/>
</dbReference>
<dbReference type="InterPro" id="IPR007627">
    <property type="entry name" value="RNA_pol_sigma70_r2"/>
</dbReference>
<keyword evidence="4" id="KW-0804">Transcription</keyword>
<comment type="similarity">
    <text evidence="1">Belongs to the sigma-70 factor family. ECF subfamily.</text>
</comment>
<dbReference type="InterPro" id="IPR013325">
    <property type="entry name" value="RNA_pol_sigma_r2"/>
</dbReference>
<accession>A0A2P8G427</accession>
<dbReference type="PANTHER" id="PTHR43133">
    <property type="entry name" value="RNA POLYMERASE ECF-TYPE SIGMA FACTO"/>
    <property type="match status" value="1"/>
</dbReference>
<dbReference type="NCBIfam" id="TIGR02937">
    <property type="entry name" value="sigma70-ECF"/>
    <property type="match status" value="1"/>
</dbReference>
<name>A0A2P8G427_9BACT</name>
<feature type="domain" description="RNA polymerase sigma factor 70 region 4 type 2" evidence="6">
    <location>
        <begin position="134"/>
        <end position="181"/>
    </location>
</feature>
<dbReference type="CDD" id="cd06171">
    <property type="entry name" value="Sigma70_r4"/>
    <property type="match status" value="1"/>
</dbReference>
<dbReference type="SUPFAM" id="SSF88659">
    <property type="entry name" value="Sigma3 and sigma4 domains of RNA polymerase sigma factors"/>
    <property type="match status" value="1"/>
</dbReference>
<dbReference type="GO" id="GO:0006352">
    <property type="term" value="P:DNA-templated transcription initiation"/>
    <property type="evidence" value="ECO:0007669"/>
    <property type="project" value="InterPro"/>
</dbReference>
<reference evidence="7 8" key="1">
    <citation type="submission" date="2018-03" db="EMBL/GenBank/DDBJ databases">
        <title>Genomic Encyclopedia of Archaeal and Bacterial Type Strains, Phase II (KMG-II): from individual species to whole genera.</title>
        <authorList>
            <person name="Goeker M."/>
        </authorList>
    </citation>
    <scope>NUCLEOTIDE SEQUENCE [LARGE SCALE GENOMIC DNA]</scope>
    <source>
        <strain evidence="7 8">DSM 29057</strain>
    </source>
</reference>
<dbReference type="InterPro" id="IPR039425">
    <property type="entry name" value="RNA_pol_sigma-70-like"/>
</dbReference>
<sequence length="191" mass="22180">MGTRAMKCMKNQDDRIYIENVKQGNLASYTYLVEKYQNMAFTIAKKILSNTQDAEDAAQESFVKAYMQISSFEGKSKFSTWLYTIVYRTAVSKLQQPKLALQSIDDDLEENYHYSYSPPPFEVLQAREREQFVKDAINRLPKLEALVITLYYLNESTIEEIEQITGLTTSNVKIKLFRARKVLGKELQFLL</sequence>
<evidence type="ECO:0000256" key="1">
    <source>
        <dbReference type="ARBA" id="ARBA00010641"/>
    </source>
</evidence>
<dbReference type="InterPro" id="IPR014284">
    <property type="entry name" value="RNA_pol_sigma-70_dom"/>
</dbReference>